<dbReference type="InterPro" id="IPR027417">
    <property type="entry name" value="P-loop_NTPase"/>
</dbReference>
<dbReference type="HOGENOM" id="CLU_000604_1_22_9"/>
<dbReference type="CDD" id="cd03259">
    <property type="entry name" value="ABC_Carb_Solutes_like"/>
    <property type="match status" value="1"/>
</dbReference>
<keyword evidence="6" id="KW-0408">Iron</keyword>
<evidence type="ECO:0000259" key="10">
    <source>
        <dbReference type="PROSITE" id="PS50893"/>
    </source>
</evidence>
<dbReference type="OrthoDB" id="9802264at2"/>
<evidence type="ECO:0000256" key="8">
    <source>
        <dbReference type="ARBA" id="ARBA00023136"/>
    </source>
</evidence>
<dbReference type="GO" id="GO:0016887">
    <property type="term" value="F:ATP hydrolysis activity"/>
    <property type="evidence" value="ECO:0007669"/>
    <property type="project" value="InterPro"/>
</dbReference>
<dbReference type="EMBL" id="CAVN010000151">
    <property type="protein sequence ID" value="CDF59272.1"/>
    <property type="molecule type" value="Genomic_DNA"/>
</dbReference>
<keyword evidence="4" id="KW-0547">Nucleotide-binding</keyword>
<evidence type="ECO:0000313" key="11">
    <source>
        <dbReference type="EMBL" id="CDF59272.1"/>
    </source>
</evidence>
<keyword evidence="2" id="KW-1003">Cell membrane</keyword>
<evidence type="ECO:0000256" key="2">
    <source>
        <dbReference type="ARBA" id="ARBA00022475"/>
    </source>
</evidence>
<dbReference type="PANTHER" id="PTHR42781:SF4">
    <property type="entry name" value="SPERMIDINE_PUTRESCINE IMPORT ATP-BINDING PROTEIN POTA"/>
    <property type="match status" value="1"/>
</dbReference>
<dbReference type="Proteomes" id="UP000014923">
    <property type="component" value="Unassembled WGS sequence"/>
</dbReference>
<dbReference type="EC" id="7.6.2.9" evidence="9"/>
<accession>R7RSU2</accession>
<dbReference type="AlphaFoldDB" id="R7RSU2"/>
<name>R7RSU2_9CLOT</name>
<evidence type="ECO:0000256" key="6">
    <source>
        <dbReference type="ARBA" id="ARBA00023004"/>
    </source>
</evidence>
<dbReference type="InterPro" id="IPR003439">
    <property type="entry name" value="ABC_transporter-like_ATP-bd"/>
</dbReference>
<keyword evidence="8" id="KW-0472">Membrane</keyword>
<evidence type="ECO:0000256" key="1">
    <source>
        <dbReference type="ARBA" id="ARBA00022448"/>
    </source>
</evidence>
<dbReference type="eggNOG" id="COG3842">
    <property type="taxonomic scope" value="Bacteria"/>
</dbReference>
<proteinExistence type="predicted"/>
<dbReference type="GO" id="GO:0015408">
    <property type="term" value="F:ABC-type ferric iron transporter activity"/>
    <property type="evidence" value="ECO:0007669"/>
    <property type="project" value="InterPro"/>
</dbReference>
<dbReference type="Gene3D" id="3.40.50.300">
    <property type="entry name" value="P-loop containing nucleotide triphosphate hydrolases"/>
    <property type="match status" value="1"/>
</dbReference>
<dbReference type="GO" id="GO:0015418">
    <property type="term" value="F:ABC-type quaternary ammonium compound transporting activity"/>
    <property type="evidence" value="ECO:0007669"/>
    <property type="project" value="UniProtKB-EC"/>
</dbReference>
<sequence>MYVIVKNLSFKYKNAKDYQITNFNLEIEKGEIVALLGPSGSGKSTILRLISGLEIPNGGEIIVNNRVLYNKNVFIEPQKRGIGMVFQDYALFPHMTVEKNILFGLEKINKEARQRILDEVLELVDMKEYKKRYPHELSGGQQQRIAIARALAPKPSLLLLDEPFSNLDAGLKKRIRKEIKEILKKSNITSIFVTHDIEDAKDVADRIECHPCEM</sequence>
<evidence type="ECO:0000256" key="7">
    <source>
        <dbReference type="ARBA" id="ARBA00023065"/>
    </source>
</evidence>
<evidence type="ECO:0000256" key="4">
    <source>
        <dbReference type="ARBA" id="ARBA00022741"/>
    </source>
</evidence>
<evidence type="ECO:0000256" key="9">
    <source>
        <dbReference type="ARBA" id="ARBA00066388"/>
    </source>
</evidence>
<keyword evidence="1" id="KW-0813">Transport</keyword>
<dbReference type="GO" id="GO:0005524">
    <property type="term" value="F:ATP binding"/>
    <property type="evidence" value="ECO:0007669"/>
    <property type="project" value="UniProtKB-KW"/>
</dbReference>
<dbReference type="GO" id="GO:0016020">
    <property type="term" value="C:membrane"/>
    <property type="evidence" value="ECO:0007669"/>
    <property type="project" value="InterPro"/>
</dbReference>
<dbReference type="InterPro" id="IPR050093">
    <property type="entry name" value="ABC_SmlMolc_Importer"/>
</dbReference>
<evidence type="ECO:0000313" key="12">
    <source>
        <dbReference type="Proteomes" id="UP000014923"/>
    </source>
</evidence>
<dbReference type="InterPro" id="IPR003593">
    <property type="entry name" value="AAA+_ATPase"/>
</dbReference>
<evidence type="ECO:0000256" key="5">
    <source>
        <dbReference type="ARBA" id="ARBA00022840"/>
    </source>
</evidence>
<gene>
    <name evidence="11" type="ORF">TCEL_02344</name>
</gene>
<keyword evidence="7" id="KW-0406">Ion transport</keyword>
<dbReference type="InterPro" id="IPR015853">
    <property type="entry name" value="ABC_transpr_FbpC"/>
</dbReference>
<dbReference type="Pfam" id="PF00005">
    <property type="entry name" value="ABC_tran"/>
    <property type="match status" value="1"/>
</dbReference>
<keyword evidence="3" id="KW-0410">Iron transport</keyword>
<dbReference type="FunFam" id="3.40.50.300:FF:000425">
    <property type="entry name" value="Probable ABC transporter, ATP-binding subunit"/>
    <property type="match status" value="1"/>
</dbReference>
<dbReference type="PROSITE" id="PS50893">
    <property type="entry name" value="ABC_TRANSPORTER_2"/>
    <property type="match status" value="1"/>
</dbReference>
<keyword evidence="12" id="KW-1185">Reference proteome</keyword>
<feature type="domain" description="ABC transporter" evidence="10">
    <location>
        <begin position="3"/>
        <end position="214"/>
    </location>
</feature>
<comment type="caution">
    <text evidence="11">The sequence shown here is derived from an EMBL/GenBank/DDBJ whole genome shotgun (WGS) entry which is preliminary data.</text>
</comment>
<organism evidence="11 12">
    <name type="scientific">Thermobrachium celere DSM 8682</name>
    <dbReference type="NCBI Taxonomy" id="941824"/>
    <lineage>
        <taxon>Bacteria</taxon>
        <taxon>Bacillati</taxon>
        <taxon>Bacillota</taxon>
        <taxon>Clostridia</taxon>
        <taxon>Eubacteriales</taxon>
        <taxon>Clostridiaceae</taxon>
        <taxon>Thermobrachium</taxon>
    </lineage>
</organism>
<dbReference type="SMART" id="SM00382">
    <property type="entry name" value="AAA"/>
    <property type="match status" value="1"/>
</dbReference>
<keyword evidence="5 11" id="KW-0067">ATP-binding</keyword>
<dbReference type="SUPFAM" id="SSF52540">
    <property type="entry name" value="P-loop containing nucleoside triphosphate hydrolases"/>
    <property type="match status" value="1"/>
</dbReference>
<dbReference type="InterPro" id="IPR017871">
    <property type="entry name" value="ABC_transporter-like_CS"/>
</dbReference>
<dbReference type="PROSITE" id="PS00211">
    <property type="entry name" value="ABC_TRANSPORTER_1"/>
    <property type="match status" value="1"/>
</dbReference>
<reference evidence="11" key="1">
    <citation type="submission" date="2013-03" db="EMBL/GenBank/DDBJ databases">
        <title>Draft genome sequence of the hydrogen-ethanol-producing anaerobic alkalithermophilic Caloramator celere.</title>
        <authorList>
            <person name="Ciranna A."/>
            <person name="Larjo A."/>
            <person name="Kivisto A."/>
            <person name="Santala V."/>
            <person name="Roos C."/>
            <person name="Karp M."/>
        </authorList>
    </citation>
    <scope>NUCLEOTIDE SEQUENCE [LARGE SCALE GENOMIC DNA]</scope>
    <source>
        <strain evidence="11">DSM 8682</strain>
    </source>
</reference>
<dbReference type="RefSeq" id="WP_018666573.1">
    <property type="nucleotide sequence ID" value="NZ_HF952039.1"/>
</dbReference>
<dbReference type="PANTHER" id="PTHR42781">
    <property type="entry name" value="SPERMIDINE/PUTRESCINE IMPORT ATP-BINDING PROTEIN POTA"/>
    <property type="match status" value="1"/>
</dbReference>
<evidence type="ECO:0000256" key="3">
    <source>
        <dbReference type="ARBA" id="ARBA00022496"/>
    </source>
</evidence>
<protein>
    <recommendedName>
        <fullName evidence="9">ABC-type quaternary amine transporter</fullName>
        <ecNumber evidence="9">7.6.2.9</ecNumber>
    </recommendedName>
</protein>